<dbReference type="Proteomes" id="UP001404845">
    <property type="component" value="Unassembled WGS sequence"/>
</dbReference>
<feature type="transmembrane region" description="Helical" evidence="1">
    <location>
        <begin position="28"/>
        <end position="48"/>
    </location>
</feature>
<evidence type="ECO:0000313" key="3">
    <source>
        <dbReference type="Proteomes" id="UP001404845"/>
    </source>
</evidence>
<accession>A0ABU9Z8B2</accession>
<feature type="transmembrane region" description="Helical" evidence="1">
    <location>
        <begin position="103"/>
        <end position="128"/>
    </location>
</feature>
<protein>
    <submittedName>
        <fullName evidence="2">Uncharacterized protein</fullName>
    </submittedName>
</protein>
<evidence type="ECO:0000256" key="1">
    <source>
        <dbReference type="SAM" id="Phobius"/>
    </source>
</evidence>
<dbReference type="RefSeq" id="WP_200671913.1">
    <property type="nucleotide sequence ID" value="NZ_JACWCW010000096.1"/>
</dbReference>
<keyword evidence="1" id="KW-1133">Transmembrane helix</keyword>
<reference evidence="2 3" key="1">
    <citation type="journal article" date="2023" name="PLoS ONE">
        <title>Complete genome assembly of Hawai'i environmental nontuberculous mycobacteria reveals unexpected co-isolation with methylobacteria.</title>
        <authorList>
            <person name="Hendrix J."/>
            <person name="Epperson L.E."/>
            <person name="Tong E.I."/>
            <person name="Chan Y.L."/>
            <person name="Hasan N.A."/>
            <person name="Dawrs S.N."/>
            <person name="Norton G.J."/>
            <person name="Virdi R."/>
            <person name="Crooks J.L."/>
            <person name="Chan E.D."/>
            <person name="Honda J.R."/>
            <person name="Strong M."/>
        </authorList>
    </citation>
    <scope>NUCLEOTIDE SEQUENCE [LARGE SCALE GENOMIC DNA]</scope>
    <source>
        <strain evidence="2 3">NJH_HI01</strain>
    </source>
</reference>
<sequence length="172" mass="19234">MIDKINVSQIVVDHVRTLRSDATGKVHLSDYLLFLALPLIVSVLPAYYQTELKESVVTLLIAAFSIFAGLLINVLVLIYTVAIRLEDAVKVSDDGRYQLEREFIKQIFSNVSFSILVSVLIVFVLFVSSVSPKYVNIAGAAICTFLIVEFTFTLLMSLKRLHVLLANRIDPE</sequence>
<comment type="caution">
    <text evidence="2">The sequence shown here is derived from an EMBL/GenBank/DDBJ whole genome shotgun (WGS) entry which is preliminary data.</text>
</comment>
<feature type="transmembrane region" description="Helical" evidence="1">
    <location>
        <begin position="60"/>
        <end position="82"/>
    </location>
</feature>
<proteinExistence type="predicted"/>
<feature type="transmembrane region" description="Helical" evidence="1">
    <location>
        <begin position="134"/>
        <end position="158"/>
    </location>
</feature>
<keyword evidence="1" id="KW-0812">Transmembrane</keyword>
<organism evidence="2 3">
    <name type="scientific">Methylorubrum rhodesianum</name>
    <dbReference type="NCBI Taxonomy" id="29427"/>
    <lineage>
        <taxon>Bacteria</taxon>
        <taxon>Pseudomonadati</taxon>
        <taxon>Pseudomonadota</taxon>
        <taxon>Alphaproteobacteria</taxon>
        <taxon>Hyphomicrobiales</taxon>
        <taxon>Methylobacteriaceae</taxon>
        <taxon>Methylorubrum</taxon>
    </lineage>
</organism>
<evidence type="ECO:0000313" key="2">
    <source>
        <dbReference type="EMBL" id="MEN3227552.1"/>
    </source>
</evidence>
<dbReference type="EMBL" id="JAQYXL010000001">
    <property type="protein sequence ID" value="MEN3227552.1"/>
    <property type="molecule type" value="Genomic_DNA"/>
</dbReference>
<keyword evidence="3" id="KW-1185">Reference proteome</keyword>
<name>A0ABU9Z8B2_9HYPH</name>
<keyword evidence="1" id="KW-0472">Membrane</keyword>
<gene>
    <name evidence="2" type="ORF">PUR21_07855</name>
</gene>